<evidence type="ECO:0000256" key="2">
    <source>
        <dbReference type="ARBA" id="ARBA00022519"/>
    </source>
</evidence>
<dbReference type="SUPFAM" id="SSF56300">
    <property type="entry name" value="Metallo-dependent phosphatases"/>
    <property type="match status" value="1"/>
</dbReference>
<dbReference type="GO" id="GO:0016020">
    <property type="term" value="C:membrane"/>
    <property type="evidence" value="ECO:0007669"/>
    <property type="project" value="GOC"/>
</dbReference>
<dbReference type="PANTHER" id="PTHR34990">
    <property type="entry name" value="UDP-2,3-DIACYLGLUCOSAMINE HYDROLASE-RELATED"/>
    <property type="match status" value="1"/>
</dbReference>
<dbReference type="Proteomes" id="UP000184387">
    <property type="component" value="Unassembled WGS sequence"/>
</dbReference>
<organism evidence="8 9">
    <name type="scientific">Muricoccus roseus</name>
    <dbReference type="NCBI Taxonomy" id="198092"/>
    <lineage>
        <taxon>Bacteria</taxon>
        <taxon>Pseudomonadati</taxon>
        <taxon>Pseudomonadota</taxon>
        <taxon>Alphaproteobacteria</taxon>
        <taxon>Acetobacterales</taxon>
        <taxon>Roseomonadaceae</taxon>
        <taxon>Muricoccus</taxon>
    </lineage>
</organism>
<dbReference type="EMBL" id="FQZF01000026">
    <property type="protein sequence ID" value="SHJ94576.1"/>
    <property type="molecule type" value="Genomic_DNA"/>
</dbReference>
<accession>A0A1M6NG49</accession>
<name>A0A1M6NG49_9PROT</name>
<evidence type="ECO:0000256" key="5">
    <source>
        <dbReference type="ARBA" id="ARBA00023211"/>
    </source>
</evidence>
<evidence type="ECO:0000256" key="1">
    <source>
        <dbReference type="ARBA" id="ARBA00022475"/>
    </source>
</evidence>
<keyword evidence="3" id="KW-0479">Metal-binding</keyword>
<evidence type="ECO:0000256" key="3">
    <source>
        <dbReference type="ARBA" id="ARBA00022723"/>
    </source>
</evidence>
<evidence type="ECO:0000256" key="6">
    <source>
        <dbReference type="SAM" id="MobiDB-lite"/>
    </source>
</evidence>
<sequence length="299" mass="34093">MRMDGAGMDHSSDDGAGYGGAAQDEAGARRRYRSVFLSDVHLGTRGCRADFLADFLRQVECERLYLVGDIVDGWRLRKSWYWDAHHDEVIRLVLRMARHGTEVVYIPGNHDEMFRDWLGLEVAGVRLAGEAEHLTADGRRLLVMHGDAFDSVVRYAKFIALLGDWAYDTALELNRLFNLARRRFGYPYWSLSQWLKRQVKGAVKAIDRFEGAVALEARKRGFDGVVCGHIHHAEMRVIDGVLYMNDGDWVESCTALVEHADGRFALVDWAAERRLSFFRPRARREEGRRPDARPAAEPA</sequence>
<dbReference type="GO" id="GO:0008758">
    <property type="term" value="F:UDP-2,3-diacylglucosamine hydrolase activity"/>
    <property type="evidence" value="ECO:0007669"/>
    <property type="project" value="TreeGrafter"/>
</dbReference>
<dbReference type="AlphaFoldDB" id="A0A1M6NG49"/>
<feature type="region of interest" description="Disordered" evidence="6">
    <location>
        <begin position="1"/>
        <end position="22"/>
    </location>
</feature>
<dbReference type="InterPro" id="IPR029052">
    <property type="entry name" value="Metallo-depent_PP-like"/>
</dbReference>
<dbReference type="GO" id="GO:0009245">
    <property type="term" value="P:lipid A biosynthetic process"/>
    <property type="evidence" value="ECO:0007669"/>
    <property type="project" value="TreeGrafter"/>
</dbReference>
<proteinExistence type="predicted"/>
<dbReference type="STRING" id="198092.SAMN02745194_03784"/>
<evidence type="ECO:0000259" key="7">
    <source>
        <dbReference type="Pfam" id="PF00149"/>
    </source>
</evidence>
<reference evidence="8 9" key="1">
    <citation type="submission" date="2016-11" db="EMBL/GenBank/DDBJ databases">
        <authorList>
            <person name="Jaros S."/>
            <person name="Januszkiewicz K."/>
            <person name="Wedrychowicz H."/>
        </authorList>
    </citation>
    <scope>NUCLEOTIDE SEQUENCE [LARGE SCALE GENOMIC DNA]</scope>
    <source>
        <strain evidence="8 9">DSM 14916</strain>
    </source>
</reference>
<dbReference type="PANTHER" id="PTHR34990:SF2">
    <property type="entry name" value="BLL8164 PROTEIN"/>
    <property type="match status" value="1"/>
</dbReference>
<dbReference type="CDD" id="cd07398">
    <property type="entry name" value="MPP_YbbF-LpxH"/>
    <property type="match status" value="1"/>
</dbReference>
<evidence type="ECO:0000313" key="9">
    <source>
        <dbReference type="Proteomes" id="UP000184387"/>
    </source>
</evidence>
<keyword evidence="5" id="KW-0464">Manganese</keyword>
<keyword evidence="4" id="KW-0472">Membrane</keyword>
<evidence type="ECO:0000256" key="4">
    <source>
        <dbReference type="ARBA" id="ARBA00023136"/>
    </source>
</evidence>
<dbReference type="GO" id="GO:0046872">
    <property type="term" value="F:metal ion binding"/>
    <property type="evidence" value="ECO:0007669"/>
    <property type="project" value="UniProtKB-KW"/>
</dbReference>
<gene>
    <name evidence="8" type="ORF">SAMN02745194_03784</name>
</gene>
<protein>
    <submittedName>
        <fullName evidence="8">UDP-2,3-diacylglucosamine pyrophosphatase LpxH</fullName>
    </submittedName>
</protein>
<dbReference type="InterPro" id="IPR043461">
    <property type="entry name" value="LpxH-like"/>
</dbReference>
<dbReference type="InterPro" id="IPR004843">
    <property type="entry name" value="Calcineurin-like_PHP"/>
</dbReference>
<dbReference type="Gene3D" id="3.60.21.10">
    <property type="match status" value="1"/>
</dbReference>
<keyword evidence="9" id="KW-1185">Reference proteome</keyword>
<dbReference type="Pfam" id="PF00149">
    <property type="entry name" value="Metallophos"/>
    <property type="match status" value="1"/>
</dbReference>
<keyword evidence="2" id="KW-0997">Cell inner membrane</keyword>
<keyword evidence="1" id="KW-1003">Cell membrane</keyword>
<evidence type="ECO:0000313" key="8">
    <source>
        <dbReference type="EMBL" id="SHJ94576.1"/>
    </source>
</evidence>
<feature type="domain" description="Calcineurin-like phosphoesterase" evidence="7">
    <location>
        <begin position="34"/>
        <end position="232"/>
    </location>
</feature>